<dbReference type="InterPro" id="IPR027417">
    <property type="entry name" value="P-loop_NTPase"/>
</dbReference>
<dbReference type="Gene3D" id="3.40.50.300">
    <property type="entry name" value="P-loop containing nucleotide triphosphate hydrolases"/>
    <property type="match status" value="1"/>
</dbReference>
<keyword evidence="3 8" id="KW-0812">Transmembrane</keyword>
<dbReference type="Gene3D" id="1.20.1560.10">
    <property type="entry name" value="ABC transporter type 1, transmembrane domain"/>
    <property type="match status" value="1"/>
</dbReference>
<dbReference type="RefSeq" id="WP_165277660.1">
    <property type="nucleotide sequence ID" value="NZ_JAUZQE010000025.1"/>
</dbReference>
<dbReference type="InterPro" id="IPR017871">
    <property type="entry name" value="ABC_transporter-like_CS"/>
</dbReference>
<feature type="transmembrane region" description="Helical" evidence="8">
    <location>
        <begin position="253"/>
        <end position="279"/>
    </location>
</feature>
<reference evidence="11 12" key="1">
    <citation type="submission" date="2023-08" db="EMBL/GenBank/DDBJ databases">
        <title>Alcaligenaceae gen. nov., a novel taxon isolated from the sludge of Yixing Pesticide Factory.</title>
        <authorList>
            <person name="Ruan L."/>
        </authorList>
    </citation>
    <scope>NUCLEOTIDE SEQUENCE [LARGE SCALE GENOMIC DNA]</scope>
    <source>
        <strain evidence="11 12">LG-2</strain>
    </source>
</reference>
<evidence type="ECO:0000256" key="6">
    <source>
        <dbReference type="ARBA" id="ARBA00022989"/>
    </source>
</evidence>
<evidence type="ECO:0000256" key="8">
    <source>
        <dbReference type="SAM" id="Phobius"/>
    </source>
</evidence>
<dbReference type="PROSITE" id="PS00211">
    <property type="entry name" value="ABC_TRANSPORTER_1"/>
    <property type="match status" value="1"/>
</dbReference>
<keyword evidence="12" id="KW-1185">Reference proteome</keyword>
<evidence type="ECO:0000313" key="11">
    <source>
        <dbReference type="EMBL" id="MDR4126432.1"/>
    </source>
</evidence>
<dbReference type="InterPro" id="IPR003439">
    <property type="entry name" value="ABC_transporter-like_ATP-bd"/>
</dbReference>
<evidence type="ECO:0000256" key="2">
    <source>
        <dbReference type="ARBA" id="ARBA00022475"/>
    </source>
</evidence>
<organism evidence="11 12">
    <name type="scientific">Yanghanlia caeni</name>
    <dbReference type="NCBI Taxonomy" id="3064283"/>
    <lineage>
        <taxon>Bacteria</taxon>
        <taxon>Pseudomonadati</taxon>
        <taxon>Pseudomonadota</taxon>
        <taxon>Betaproteobacteria</taxon>
        <taxon>Burkholderiales</taxon>
        <taxon>Alcaligenaceae</taxon>
        <taxon>Yanghanlia</taxon>
    </lineage>
</organism>
<dbReference type="SUPFAM" id="SSF90123">
    <property type="entry name" value="ABC transporter transmembrane region"/>
    <property type="match status" value="1"/>
</dbReference>
<dbReference type="SMART" id="SM00382">
    <property type="entry name" value="AAA"/>
    <property type="match status" value="1"/>
</dbReference>
<evidence type="ECO:0000256" key="1">
    <source>
        <dbReference type="ARBA" id="ARBA00004651"/>
    </source>
</evidence>
<dbReference type="Pfam" id="PF00664">
    <property type="entry name" value="ABC_membrane"/>
    <property type="match status" value="1"/>
</dbReference>
<evidence type="ECO:0000256" key="4">
    <source>
        <dbReference type="ARBA" id="ARBA00022741"/>
    </source>
</evidence>
<dbReference type="NCBIfam" id="TIGR01842">
    <property type="entry name" value="type_I_sec_PrtD"/>
    <property type="match status" value="1"/>
</dbReference>
<comment type="caution">
    <text evidence="11">The sequence shown here is derived from an EMBL/GenBank/DDBJ whole genome shotgun (WGS) entry which is preliminary data.</text>
</comment>
<evidence type="ECO:0000259" key="9">
    <source>
        <dbReference type="PROSITE" id="PS50893"/>
    </source>
</evidence>
<dbReference type="PROSITE" id="PS50893">
    <property type="entry name" value="ABC_TRANSPORTER_2"/>
    <property type="match status" value="1"/>
</dbReference>
<accession>A0ABU1D7S2</accession>
<keyword evidence="6 8" id="KW-1133">Transmembrane helix</keyword>
<dbReference type="InterPro" id="IPR003593">
    <property type="entry name" value="AAA+_ATPase"/>
</dbReference>
<evidence type="ECO:0000256" key="7">
    <source>
        <dbReference type="ARBA" id="ARBA00023136"/>
    </source>
</evidence>
<evidence type="ECO:0000259" key="10">
    <source>
        <dbReference type="PROSITE" id="PS50929"/>
    </source>
</evidence>
<protein>
    <submittedName>
        <fullName evidence="11">Type I secretion system permease/ATPase</fullName>
    </submittedName>
</protein>
<dbReference type="Pfam" id="PF00005">
    <property type="entry name" value="ABC_tran"/>
    <property type="match status" value="1"/>
</dbReference>
<evidence type="ECO:0000313" key="12">
    <source>
        <dbReference type="Proteomes" id="UP001232156"/>
    </source>
</evidence>
<dbReference type="InterPro" id="IPR010128">
    <property type="entry name" value="ATPase_T1SS_PrtD-like"/>
</dbReference>
<dbReference type="Proteomes" id="UP001232156">
    <property type="component" value="Unassembled WGS sequence"/>
</dbReference>
<gene>
    <name evidence="11" type="ORF">Q8947_10625</name>
</gene>
<dbReference type="SUPFAM" id="SSF52540">
    <property type="entry name" value="P-loop containing nucleoside triphosphate hydrolases"/>
    <property type="match status" value="1"/>
</dbReference>
<sequence>MKPTRRTELGEALYRFRKTFYSLAAFSCVINIIGLTPALYMLQVYDRVLASNNETTLLMLTLLVVGLYGLSGMLEFARASVLIRVGNRFDMMLNERVFTAAFERNLRKLGGNPSQAIHDLTNLRQFLTGNALFAFFDAPWTPIYIAVTFMVHPLLGFITLGGSVVLFALAWLTNVVTQKPLAEANQASIAAGAFANNHLRNAEVIEAMGMLPGLRQRWFSQHQRVLGLQTLASDRNARISTVTRFVRISLQSLILGAGALLVIEGSITAGMMIVCSILMGKALQPVELAIGTWKQSISTRGAYQRLDEMLQSAPPRGQTLSLPAPAGALSLENVYASAPGMQTTILKGLTFNIAPGEVVGVIGPSASGKSTLARLLVGVWQARAGTVRLDGADIFQWNKDELGPHVGYLPQDIELFEGTIAENIARFAEPDPAKVIDAAKRAGVHEMILHLPQGYDTRLGVDGASLSGGQKQRVALARAIYDNPRLVVLDEPNSNLDDVGEAALVEAIKDLKARGTTVILITHRMNVLNSVDKLLVLRDGMMTMFGPRDEVLKALRQQQLQAAAAAKGRTGAREVAGAAPLQIAAKGQG</sequence>
<keyword evidence="7 8" id="KW-0472">Membrane</keyword>
<dbReference type="EMBL" id="JAUZQE010000025">
    <property type="protein sequence ID" value="MDR4126432.1"/>
    <property type="molecule type" value="Genomic_DNA"/>
</dbReference>
<dbReference type="PROSITE" id="PS50929">
    <property type="entry name" value="ABC_TM1F"/>
    <property type="match status" value="1"/>
</dbReference>
<dbReference type="PANTHER" id="PTHR43394:SF1">
    <property type="entry name" value="ATP-BINDING CASSETTE SUB-FAMILY B MEMBER 10, MITOCHONDRIAL"/>
    <property type="match status" value="1"/>
</dbReference>
<feature type="domain" description="ABC transporter" evidence="9">
    <location>
        <begin position="329"/>
        <end position="564"/>
    </location>
</feature>
<evidence type="ECO:0000256" key="3">
    <source>
        <dbReference type="ARBA" id="ARBA00022692"/>
    </source>
</evidence>
<keyword evidence="5" id="KW-0067">ATP-binding</keyword>
<proteinExistence type="predicted"/>
<comment type="subcellular location">
    <subcellularLocation>
        <location evidence="1">Cell membrane</location>
        <topology evidence="1">Multi-pass membrane protein</topology>
    </subcellularLocation>
</comment>
<feature type="transmembrane region" description="Helical" evidence="8">
    <location>
        <begin position="57"/>
        <end position="77"/>
    </location>
</feature>
<feature type="transmembrane region" description="Helical" evidence="8">
    <location>
        <begin position="153"/>
        <end position="172"/>
    </location>
</feature>
<dbReference type="InterPro" id="IPR047957">
    <property type="entry name" value="ABC_AprD-like_6TM"/>
</dbReference>
<dbReference type="InterPro" id="IPR036640">
    <property type="entry name" value="ABC1_TM_sf"/>
</dbReference>
<feature type="transmembrane region" description="Helical" evidence="8">
    <location>
        <begin position="20"/>
        <end position="45"/>
    </location>
</feature>
<dbReference type="PANTHER" id="PTHR43394">
    <property type="entry name" value="ATP-DEPENDENT PERMEASE MDL1, MITOCHONDRIAL"/>
    <property type="match status" value="1"/>
</dbReference>
<keyword evidence="2" id="KW-1003">Cell membrane</keyword>
<feature type="domain" description="ABC transmembrane type-1" evidence="10">
    <location>
        <begin position="23"/>
        <end position="298"/>
    </location>
</feature>
<keyword evidence="4" id="KW-0547">Nucleotide-binding</keyword>
<dbReference type="InterPro" id="IPR039421">
    <property type="entry name" value="Type_1_exporter"/>
</dbReference>
<feature type="transmembrane region" description="Helical" evidence="8">
    <location>
        <begin position="126"/>
        <end position="147"/>
    </location>
</feature>
<dbReference type="CDD" id="cd18586">
    <property type="entry name" value="ABC_6TM_PrtD_like"/>
    <property type="match status" value="1"/>
</dbReference>
<evidence type="ECO:0000256" key="5">
    <source>
        <dbReference type="ARBA" id="ARBA00022840"/>
    </source>
</evidence>
<dbReference type="InterPro" id="IPR011527">
    <property type="entry name" value="ABC1_TM_dom"/>
</dbReference>
<name>A0ABU1D7S2_9BURK</name>
<dbReference type="CDD" id="cd03246">
    <property type="entry name" value="ABCC_Protease_Secretion"/>
    <property type="match status" value="1"/>
</dbReference>